<dbReference type="EMBL" id="JAGQHR010000760">
    <property type="protein sequence ID" value="MCA9729593.1"/>
    <property type="molecule type" value="Genomic_DNA"/>
</dbReference>
<reference evidence="2" key="1">
    <citation type="submission" date="2020-04" db="EMBL/GenBank/DDBJ databases">
        <authorList>
            <person name="Zhang T."/>
        </authorList>
    </citation>
    <scope>NUCLEOTIDE SEQUENCE</scope>
    <source>
        <strain evidence="2">HKST-UBA01</strain>
    </source>
</reference>
<evidence type="ECO:0000313" key="2">
    <source>
        <dbReference type="EMBL" id="MCA9729593.1"/>
    </source>
</evidence>
<dbReference type="AlphaFoldDB" id="A0A956M279"/>
<comment type="caution">
    <text evidence="2">The sequence shown here is derived from an EMBL/GenBank/DDBJ whole genome shotgun (WGS) entry which is preliminary data.</text>
</comment>
<evidence type="ECO:0000256" key="1">
    <source>
        <dbReference type="SAM" id="MobiDB-lite"/>
    </source>
</evidence>
<proteinExistence type="predicted"/>
<accession>A0A956M279</accession>
<feature type="non-terminal residue" evidence="2">
    <location>
        <position position="64"/>
    </location>
</feature>
<protein>
    <submittedName>
        <fullName evidence="2">Uncharacterized protein</fullName>
    </submittedName>
</protein>
<dbReference type="Proteomes" id="UP000697710">
    <property type="component" value="Unassembled WGS sequence"/>
</dbReference>
<organism evidence="2 3">
    <name type="scientific">Eiseniibacteriota bacterium</name>
    <dbReference type="NCBI Taxonomy" id="2212470"/>
    <lineage>
        <taxon>Bacteria</taxon>
        <taxon>Candidatus Eiseniibacteriota</taxon>
    </lineage>
</organism>
<sequence length="64" mass="6490">MDAITALSGTARPRHATLRLLCRVSVVGSLAIAACSQSGPDSDAGKTLVDPPPITSALSDQLES</sequence>
<feature type="region of interest" description="Disordered" evidence="1">
    <location>
        <begin position="37"/>
        <end position="64"/>
    </location>
</feature>
<reference evidence="2" key="2">
    <citation type="journal article" date="2021" name="Microbiome">
        <title>Successional dynamics and alternative stable states in a saline activated sludge microbial community over 9 years.</title>
        <authorList>
            <person name="Wang Y."/>
            <person name="Ye J."/>
            <person name="Ju F."/>
            <person name="Liu L."/>
            <person name="Boyd J.A."/>
            <person name="Deng Y."/>
            <person name="Parks D.H."/>
            <person name="Jiang X."/>
            <person name="Yin X."/>
            <person name="Woodcroft B.J."/>
            <person name="Tyson G.W."/>
            <person name="Hugenholtz P."/>
            <person name="Polz M.F."/>
            <person name="Zhang T."/>
        </authorList>
    </citation>
    <scope>NUCLEOTIDE SEQUENCE</scope>
    <source>
        <strain evidence="2">HKST-UBA01</strain>
    </source>
</reference>
<name>A0A956M279_UNCEI</name>
<evidence type="ECO:0000313" key="3">
    <source>
        <dbReference type="Proteomes" id="UP000697710"/>
    </source>
</evidence>
<gene>
    <name evidence="2" type="ORF">KC729_18035</name>
</gene>